<name>A0A9D1UVI5_9MICC</name>
<reference evidence="3" key="1">
    <citation type="journal article" date="2021" name="PeerJ">
        <title>Extensive microbial diversity within the chicken gut microbiome revealed by metagenomics and culture.</title>
        <authorList>
            <person name="Gilroy R."/>
            <person name="Ravi A."/>
            <person name="Getino M."/>
            <person name="Pursley I."/>
            <person name="Horton D.L."/>
            <person name="Alikhan N.F."/>
            <person name="Baker D."/>
            <person name="Gharbi K."/>
            <person name="Hall N."/>
            <person name="Watson M."/>
            <person name="Adriaenssens E.M."/>
            <person name="Foster-Nyarko E."/>
            <person name="Jarju S."/>
            <person name="Secka A."/>
            <person name="Antonio M."/>
            <person name="Oren A."/>
            <person name="Chaudhuri R.R."/>
            <person name="La Ragione R."/>
            <person name="Hildebrand F."/>
            <person name="Pallen M.J."/>
        </authorList>
    </citation>
    <scope>NUCLEOTIDE SEQUENCE</scope>
    <source>
        <strain evidence="3">ChiHejej3B27-3195</strain>
    </source>
</reference>
<feature type="region of interest" description="Disordered" evidence="1">
    <location>
        <begin position="172"/>
        <end position="211"/>
    </location>
</feature>
<dbReference type="GO" id="GO:0006281">
    <property type="term" value="P:DNA repair"/>
    <property type="evidence" value="ECO:0007669"/>
    <property type="project" value="InterPro"/>
</dbReference>
<dbReference type="Gene3D" id="1.10.150.320">
    <property type="entry name" value="Photosystem II 12 kDa extrinsic protein"/>
    <property type="match status" value="1"/>
</dbReference>
<dbReference type="PANTHER" id="PTHR21180">
    <property type="entry name" value="ENDONUCLEASE/EXONUCLEASE/PHOSPHATASE FAMILY DOMAIN-CONTAINING PROTEIN 1"/>
    <property type="match status" value="1"/>
</dbReference>
<feature type="compositionally biased region" description="Low complexity" evidence="1">
    <location>
        <begin position="74"/>
        <end position="96"/>
    </location>
</feature>
<feature type="compositionally biased region" description="Gly residues" evidence="1">
    <location>
        <begin position="197"/>
        <end position="208"/>
    </location>
</feature>
<evidence type="ECO:0000313" key="3">
    <source>
        <dbReference type="EMBL" id="HIX01112.1"/>
    </source>
</evidence>
<proteinExistence type="predicted"/>
<dbReference type="InterPro" id="IPR019554">
    <property type="entry name" value="Soluble_ligand-bd"/>
</dbReference>
<dbReference type="EMBL" id="DXGD01000497">
    <property type="protein sequence ID" value="HIX01112.1"/>
    <property type="molecule type" value="Genomic_DNA"/>
</dbReference>
<dbReference type="InterPro" id="IPR051675">
    <property type="entry name" value="Endo/Exo/Phosphatase_dom_1"/>
</dbReference>
<reference evidence="3" key="2">
    <citation type="submission" date="2021-04" db="EMBL/GenBank/DDBJ databases">
        <authorList>
            <person name="Gilroy R."/>
        </authorList>
    </citation>
    <scope>NUCLEOTIDE SEQUENCE</scope>
    <source>
        <strain evidence="3">ChiHejej3B27-3195</strain>
    </source>
</reference>
<feature type="domain" description="Helix-hairpin-helix DNA-binding motif class 1" evidence="2">
    <location>
        <begin position="248"/>
        <end position="267"/>
    </location>
</feature>
<feature type="compositionally biased region" description="Low complexity" evidence="1">
    <location>
        <begin position="174"/>
        <end position="196"/>
    </location>
</feature>
<dbReference type="Pfam" id="PF12836">
    <property type="entry name" value="HHH_3"/>
    <property type="match status" value="1"/>
</dbReference>
<evidence type="ECO:0000313" key="4">
    <source>
        <dbReference type="Proteomes" id="UP000824151"/>
    </source>
</evidence>
<dbReference type="SUPFAM" id="SSF47781">
    <property type="entry name" value="RuvA domain 2-like"/>
    <property type="match status" value="1"/>
</dbReference>
<protein>
    <submittedName>
        <fullName evidence="3">ComEA family DNA-binding protein</fullName>
    </submittedName>
</protein>
<dbReference type="GO" id="GO:0015628">
    <property type="term" value="P:protein secretion by the type II secretion system"/>
    <property type="evidence" value="ECO:0007669"/>
    <property type="project" value="TreeGrafter"/>
</dbReference>
<dbReference type="AlphaFoldDB" id="A0A9D1UVI5"/>
<accession>A0A9D1UVI5</accession>
<evidence type="ECO:0000259" key="2">
    <source>
        <dbReference type="SMART" id="SM00278"/>
    </source>
</evidence>
<feature type="region of interest" description="Disordered" evidence="1">
    <location>
        <begin position="38"/>
        <end position="104"/>
    </location>
</feature>
<dbReference type="GO" id="GO:0003677">
    <property type="term" value="F:DNA binding"/>
    <property type="evidence" value="ECO:0007669"/>
    <property type="project" value="UniProtKB-KW"/>
</dbReference>
<keyword evidence="3" id="KW-0238">DNA-binding</keyword>
<dbReference type="Gene3D" id="3.10.560.10">
    <property type="entry name" value="Outer membrane lipoprotein wza domain like"/>
    <property type="match status" value="1"/>
</dbReference>
<dbReference type="InterPro" id="IPR003583">
    <property type="entry name" value="Hlx-hairpin-Hlx_DNA-bd_motif"/>
</dbReference>
<dbReference type="GO" id="GO:0015627">
    <property type="term" value="C:type II protein secretion system complex"/>
    <property type="evidence" value="ECO:0007669"/>
    <property type="project" value="TreeGrafter"/>
</dbReference>
<dbReference type="PANTHER" id="PTHR21180:SF32">
    <property type="entry name" value="ENDONUCLEASE_EXONUCLEASE_PHOSPHATASE FAMILY DOMAIN-CONTAINING PROTEIN 1"/>
    <property type="match status" value="1"/>
</dbReference>
<dbReference type="InterPro" id="IPR010994">
    <property type="entry name" value="RuvA_2-like"/>
</dbReference>
<dbReference type="Pfam" id="PF10531">
    <property type="entry name" value="SLBB"/>
    <property type="match status" value="1"/>
</dbReference>
<dbReference type="SMART" id="SM00278">
    <property type="entry name" value="HhH1"/>
    <property type="match status" value="2"/>
</dbReference>
<evidence type="ECO:0000256" key="1">
    <source>
        <dbReference type="SAM" id="MobiDB-lite"/>
    </source>
</evidence>
<feature type="non-terminal residue" evidence="3">
    <location>
        <position position="1"/>
    </location>
</feature>
<gene>
    <name evidence="3" type="ORF">H9871_13345</name>
</gene>
<sequence>SGVARLGIPLSAVLVLAVLLLSWLGVSWITRVAAEPEDIPQGPDLAQGDGGDDGEESSAEATGEASEGAGGAAEAGAPGEAGSAGTGAPQAAGGAAETQSTSSEAGQAQAIVHVIGAVQEPGVVEIPAGARIFEAVDAAGGVSKDAALEGINMAAPIHDGMLIWVPTREELEEGAAPPAESVGEPGSSSGSAAGAPGSSGSGASGSGGAINVNTADETQLQELSGIGPALAQRIIEHRESNGPFTSLEDLGAVRGIGPVILEDLSDKVSW</sequence>
<comment type="caution">
    <text evidence="3">The sequence shown here is derived from an EMBL/GenBank/DDBJ whole genome shotgun (WGS) entry which is preliminary data.</text>
</comment>
<organism evidence="3 4">
    <name type="scientific">Candidatus Nesterenkonia stercoripullorum</name>
    <dbReference type="NCBI Taxonomy" id="2838701"/>
    <lineage>
        <taxon>Bacteria</taxon>
        <taxon>Bacillati</taxon>
        <taxon>Actinomycetota</taxon>
        <taxon>Actinomycetes</taxon>
        <taxon>Micrococcales</taxon>
        <taxon>Micrococcaceae</taxon>
        <taxon>Nesterenkonia</taxon>
    </lineage>
</organism>
<dbReference type="Proteomes" id="UP000824151">
    <property type="component" value="Unassembled WGS sequence"/>
</dbReference>
<feature type="domain" description="Helix-hairpin-helix DNA-binding motif class 1" evidence="2">
    <location>
        <begin position="218"/>
        <end position="237"/>
    </location>
</feature>